<organism evidence="1">
    <name type="scientific">Aphanochaete confervicola</name>
    <dbReference type="NCBI Taxonomy" id="764104"/>
    <lineage>
        <taxon>Eukaryota</taxon>
        <taxon>Viridiplantae</taxon>
        <taxon>Chlorophyta</taxon>
        <taxon>core chlorophytes</taxon>
        <taxon>Chlorophyceae</taxon>
        <taxon>OCC clade</taxon>
        <taxon>Chaetophorales</taxon>
        <taxon>Aphanochaetaceae</taxon>
        <taxon>Aphanochaete</taxon>
    </lineage>
</organism>
<dbReference type="GeneID" id="54626736"/>
<dbReference type="RefSeq" id="YP_009774643.1">
    <property type="nucleotide sequence ID" value="NC_047441.1"/>
</dbReference>
<evidence type="ECO:0000313" key="1">
    <source>
        <dbReference type="EMBL" id="QJA13912.1"/>
    </source>
</evidence>
<keyword evidence="1" id="KW-0150">Chloroplast</keyword>
<keyword evidence="1" id="KW-0934">Plastid</keyword>
<geneLocation type="chloroplast" evidence="1"/>
<name>A0A6H1XE89_9CHLO</name>
<dbReference type="AlphaFoldDB" id="A0A6H1XE89"/>
<reference evidence="1" key="1">
    <citation type="submission" date="2019-11" db="EMBL/GenBank/DDBJ databases">
        <title>The Chloroplast Genome of the Green Alga Aphanochaete confervicola.</title>
        <authorList>
            <person name="Liu B."/>
        </authorList>
    </citation>
    <scope>NUCLEOTIDE SEQUENCE</scope>
</reference>
<sequence>MKTALFKKILIFMGKNHFYFKNCILGLDSRKMIWKNLKLIFWQPWMKKIAIISSLIGIKEGLRQTLFMLKHTLQKPEKLKATQKCLNRQILPGGNRVIWLNKKSVKKTRVKKYAISRYG</sequence>
<dbReference type="EMBL" id="MN659373">
    <property type="protein sequence ID" value="QJA13912.1"/>
    <property type="molecule type" value="Genomic_DNA"/>
</dbReference>
<protein>
    <submittedName>
        <fullName evidence="1">Unknow</fullName>
    </submittedName>
</protein>
<gene>
    <name evidence="1" type="primary">orf120</name>
</gene>
<proteinExistence type="predicted"/>
<accession>A0A6H1XE89</accession>